<dbReference type="Proteomes" id="UP000230179">
    <property type="component" value="Unassembled WGS sequence"/>
</dbReference>
<sequence length="287" mass="31878">MSDTEIAVLYHGGCPDGFGGAYAAWKKFGDSAEYIPVQHGRPAPIHLAGKQLFFVDFCYPQAIMDALRSEAASLTVLDHHLGTRDVVENMPEHVFDEKRSGATIAWVYFHPGAPTPLLLQYVEDGDLYKHAMPDSRAMLAYMYAQPFHFETWDTLREQLEDETERARIIVKGSIYAEHLSILVEQIVKKAVTVSFEEHEVSMVTAAAMFASDVGNRLAEMKPPMGIVASFHGDVLNLSLRSDESVDVSRIARKYGGNGHPRAAAFRLSWGDPLPWTVIDEKNEGPGN</sequence>
<dbReference type="Gene3D" id="3.10.310.30">
    <property type="match status" value="1"/>
</dbReference>
<dbReference type="InterPro" id="IPR038763">
    <property type="entry name" value="DHH_sf"/>
</dbReference>
<protein>
    <submittedName>
        <fullName evidence="1">Uncharacterized protein</fullName>
    </submittedName>
</protein>
<gene>
    <name evidence="1" type="ORF">COU19_01330</name>
</gene>
<evidence type="ECO:0000313" key="1">
    <source>
        <dbReference type="EMBL" id="PIR83275.1"/>
    </source>
</evidence>
<reference evidence="2" key="1">
    <citation type="submission" date="2017-09" db="EMBL/GenBank/DDBJ databases">
        <title>Depth-based differentiation of microbial function through sediment-hosted aquifers and enrichment of novel symbionts in the deep terrestrial subsurface.</title>
        <authorList>
            <person name="Probst A.J."/>
            <person name="Ladd B."/>
            <person name="Jarett J.K."/>
            <person name="Geller-Mcgrath D.E."/>
            <person name="Sieber C.M.K."/>
            <person name="Emerson J.B."/>
            <person name="Anantharaman K."/>
            <person name="Thomas B.C."/>
            <person name="Malmstrom R."/>
            <person name="Stieglmeier M."/>
            <person name="Klingl A."/>
            <person name="Woyke T."/>
            <person name="Ryan C.M."/>
            <person name="Banfield J.F."/>
        </authorList>
    </citation>
    <scope>NUCLEOTIDE SEQUENCE [LARGE SCALE GENOMIC DNA]</scope>
</reference>
<dbReference type="SUPFAM" id="SSF64182">
    <property type="entry name" value="DHH phosphoesterases"/>
    <property type="match status" value="1"/>
</dbReference>
<dbReference type="EMBL" id="PFBL01000010">
    <property type="protein sequence ID" value="PIR83275.1"/>
    <property type="molecule type" value="Genomic_DNA"/>
</dbReference>
<comment type="caution">
    <text evidence="1">The sequence shown here is derived from an EMBL/GenBank/DDBJ whole genome shotgun (WGS) entry which is preliminary data.</text>
</comment>
<dbReference type="PANTHER" id="PTHR46922">
    <property type="entry name" value="DHHA1 DOMAIN PROTEIN"/>
    <property type="match status" value="1"/>
</dbReference>
<proteinExistence type="predicted"/>
<dbReference type="PANTHER" id="PTHR46922:SF4">
    <property type="entry name" value="DHHA1 DOMAIN PROTEIN"/>
    <property type="match status" value="1"/>
</dbReference>
<organism evidence="1 2">
    <name type="scientific">Candidatus Kaiserbacteria bacterium CG10_big_fil_rev_8_21_14_0_10_56_12</name>
    <dbReference type="NCBI Taxonomy" id="1974611"/>
    <lineage>
        <taxon>Bacteria</taxon>
        <taxon>Candidatus Kaiseribacteriota</taxon>
    </lineage>
</organism>
<name>A0A2H0UBY6_9BACT</name>
<accession>A0A2H0UBY6</accession>
<dbReference type="AlphaFoldDB" id="A0A2H0UBY6"/>
<evidence type="ECO:0000313" key="2">
    <source>
        <dbReference type="Proteomes" id="UP000230179"/>
    </source>
</evidence>